<evidence type="ECO:0000256" key="2">
    <source>
        <dbReference type="ARBA" id="ARBA00022801"/>
    </source>
</evidence>
<evidence type="ECO:0000259" key="4">
    <source>
        <dbReference type="PROSITE" id="PS51462"/>
    </source>
</evidence>
<dbReference type="PRINTS" id="PR00502">
    <property type="entry name" value="NUDIXFAMILY"/>
</dbReference>
<evidence type="ECO:0000256" key="1">
    <source>
        <dbReference type="ARBA" id="ARBA00001946"/>
    </source>
</evidence>
<evidence type="ECO:0000313" key="5">
    <source>
        <dbReference type="EMBL" id="GAL03189.1"/>
    </source>
</evidence>
<reference evidence="5 6" key="1">
    <citation type="journal article" date="2014" name="Genome Announc.">
        <title>Draft Genome Sequences of Two Vibrionaceae Species, Vibrio ponticus C121 and Photobacterium aphoticum C119, Isolated as Coral Reef Microbiota.</title>
        <authorList>
            <person name="Al-saari N."/>
            <person name="Meirelles P.M."/>
            <person name="Mino S."/>
            <person name="Suda W."/>
            <person name="Oshima K."/>
            <person name="Hattori M."/>
            <person name="Ohkuma M."/>
            <person name="Thompson F.L."/>
            <person name="Gomez-Gil B."/>
            <person name="Sawabe T."/>
            <person name="Sawabe T."/>
        </authorList>
    </citation>
    <scope>NUCLEOTIDE SEQUENCE [LARGE SCALE GENOMIC DNA]</scope>
    <source>
        <strain evidence="5 6">JCM 19237</strain>
    </source>
</reference>
<evidence type="ECO:0000256" key="3">
    <source>
        <dbReference type="RuleBase" id="RU003476"/>
    </source>
</evidence>
<gene>
    <name evidence="5" type="ORF">JCM19237_6082</name>
</gene>
<dbReference type="eggNOG" id="COG1051">
    <property type="taxonomic scope" value="Bacteria"/>
</dbReference>
<dbReference type="InterPro" id="IPR015797">
    <property type="entry name" value="NUDIX_hydrolase-like_dom_sf"/>
</dbReference>
<dbReference type="GO" id="GO:0016787">
    <property type="term" value="F:hydrolase activity"/>
    <property type="evidence" value="ECO:0007669"/>
    <property type="project" value="UniProtKB-KW"/>
</dbReference>
<dbReference type="EMBL" id="BBMN01000001">
    <property type="protein sequence ID" value="GAL03189.1"/>
    <property type="molecule type" value="Genomic_DNA"/>
</dbReference>
<dbReference type="Proteomes" id="UP000029227">
    <property type="component" value="Unassembled WGS sequence"/>
</dbReference>
<dbReference type="InterPro" id="IPR000086">
    <property type="entry name" value="NUDIX_hydrolase_dom"/>
</dbReference>
<comment type="cofactor">
    <cofactor evidence="1">
        <name>Mg(2+)</name>
        <dbReference type="ChEBI" id="CHEBI:18420"/>
    </cofactor>
</comment>
<dbReference type="Pfam" id="PF00293">
    <property type="entry name" value="NUDIX"/>
    <property type="match status" value="1"/>
</dbReference>
<dbReference type="STRING" id="754436.JCM19237_6082"/>
<proteinExistence type="inferred from homology"/>
<feature type="domain" description="Nudix hydrolase" evidence="4">
    <location>
        <begin position="11"/>
        <end position="140"/>
    </location>
</feature>
<dbReference type="PANTHER" id="PTHR43736">
    <property type="entry name" value="ADP-RIBOSE PYROPHOSPHATASE"/>
    <property type="match status" value="1"/>
</dbReference>
<dbReference type="PROSITE" id="PS00893">
    <property type="entry name" value="NUDIX_BOX"/>
    <property type="match status" value="1"/>
</dbReference>
<evidence type="ECO:0000313" key="6">
    <source>
        <dbReference type="Proteomes" id="UP000029227"/>
    </source>
</evidence>
<dbReference type="Gene3D" id="3.90.79.10">
    <property type="entry name" value="Nucleoside Triphosphate Pyrophosphohydrolase"/>
    <property type="match status" value="1"/>
</dbReference>
<comment type="similarity">
    <text evidence="3">Belongs to the Nudix hydrolase family.</text>
</comment>
<organism evidence="5 6">
    <name type="scientific">Photobacterium aphoticum</name>
    <dbReference type="NCBI Taxonomy" id="754436"/>
    <lineage>
        <taxon>Bacteria</taxon>
        <taxon>Pseudomonadati</taxon>
        <taxon>Pseudomonadota</taxon>
        <taxon>Gammaproteobacteria</taxon>
        <taxon>Vibrionales</taxon>
        <taxon>Vibrionaceae</taxon>
        <taxon>Photobacterium</taxon>
    </lineage>
</organism>
<dbReference type="InterPro" id="IPR020476">
    <property type="entry name" value="Nudix_hydrolase"/>
</dbReference>
<keyword evidence="2 3" id="KW-0378">Hydrolase</keyword>
<name>A0A090QMY9_9GAMM</name>
<dbReference type="AlphaFoldDB" id="A0A090QMY9"/>
<dbReference type="PANTHER" id="PTHR43736:SF1">
    <property type="entry name" value="DIHYDRONEOPTERIN TRIPHOSPHATE DIPHOSPHATASE"/>
    <property type="match status" value="1"/>
</dbReference>
<dbReference type="InterPro" id="IPR020084">
    <property type="entry name" value="NUDIX_hydrolase_CS"/>
</dbReference>
<sequence length="165" mass="18838">MQYGQQHHIDIQAQAAGAVIINANHEVLLVQELTGSKKGLWHIPSGSVEAGELPQQTAQREIEEETGLRLTLQQYINTYVGRFDDGELVLRHAWLADYDGTQVISPRFQQEIGRAQFFNREAIHALYANQQLRMHHTYLMIEDAFRLREALRSKPSKTPIKPSHA</sequence>
<accession>A0A090QMY9</accession>
<protein>
    <submittedName>
        <fullName evidence="5">Nudix dNTPase DR1025</fullName>
    </submittedName>
</protein>
<dbReference type="SUPFAM" id="SSF55811">
    <property type="entry name" value="Nudix"/>
    <property type="match status" value="1"/>
</dbReference>
<dbReference type="PROSITE" id="PS51462">
    <property type="entry name" value="NUDIX"/>
    <property type="match status" value="1"/>
</dbReference>
<comment type="caution">
    <text evidence="5">The sequence shown here is derived from an EMBL/GenBank/DDBJ whole genome shotgun (WGS) entry which is preliminary data.</text>
</comment>